<evidence type="ECO:0008006" key="5">
    <source>
        <dbReference type="Google" id="ProtNLM"/>
    </source>
</evidence>
<dbReference type="Proteomes" id="UP000326789">
    <property type="component" value="Unassembled WGS sequence"/>
</dbReference>
<dbReference type="PROSITE" id="PS51257">
    <property type="entry name" value="PROKAR_LIPOPROTEIN"/>
    <property type="match status" value="1"/>
</dbReference>
<name>A0A5N3QZC2_9VIBR</name>
<accession>A0A5N3QZC2</accession>
<evidence type="ECO:0000256" key="1">
    <source>
        <dbReference type="SAM" id="MobiDB-lite"/>
    </source>
</evidence>
<gene>
    <name evidence="3" type="ORF">F2P58_21240</name>
</gene>
<keyword evidence="2" id="KW-0732">Signal</keyword>
<evidence type="ECO:0000313" key="3">
    <source>
        <dbReference type="EMBL" id="KAB0287152.1"/>
    </source>
</evidence>
<dbReference type="AlphaFoldDB" id="A0A5N3QZC2"/>
<proteinExistence type="predicted"/>
<dbReference type="SUPFAM" id="SSF75011">
    <property type="entry name" value="3-carboxy-cis,cis-mucoante lactonizing enzyme"/>
    <property type="match status" value="1"/>
</dbReference>
<feature type="region of interest" description="Disordered" evidence="1">
    <location>
        <begin position="253"/>
        <end position="280"/>
    </location>
</feature>
<feature type="chain" id="PRO_5024281744" description="Lipoprotein" evidence="2">
    <location>
        <begin position="17"/>
        <end position="604"/>
    </location>
</feature>
<feature type="signal peptide" evidence="2">
    <location>
        <begin position="1"/>
        <end position="16"/>
    </location>
</feature>
<reference evidence="3 4" key="1">
    <citation type="submission" date="2019-09" db="EMBL/GenBank/DDBJ databases">
        <title>Whole genome sequence of Vibrio fortis.</title>
        <authorList>
            <person name="Das S.K."/>
        </authorList>
    </citation>
    <scope>NUCLEOTIDE SEQUENCE [LARGE SCALE GENOMIC DNA]</scope>
    <source>
        <strain evidence="3 4">AN60</strain>
    </source>
</reference>
<evidence type="ECO:0000256" key="2">
    <source>
        <dbReference type="SAM" id="SignalP"/>
    </source>
</evidence>
<dbReference type="EMBL" id="VWSE01000008">
    <property type="protein sequence ID" value="KAB0287152.1"/>
    <property type="molecule type" value="Genomic_DNA"/>
</dbReference>
<sequence>MIRNGFYCLLPAVALATLSGCGGSDGGSSPSSSLTVPQTSFDLESTAFEEASIDIPFSVRHITGDSLYYGVFGDSEVIERIDIYANDDNTGYASVLFKPGYQLGSGTKSTNIEFNICHDYYCNEHYSGSPKSVVLTNEVTLDQQISLAESKIEVTADYNDVNIGHNVAELIQFSGSDPYQLHIEAQAGNPIVTSVNPFPALTSIGLNMTFETPSVVGGGTYSSAVTVKACYDANCAYPIEGSPITFPVDYIITGMTPTPSPDPDPDTGTPTTPPTNNAKVEFDNQPSHNTIDAAYSDALNVIAIVSDSPKNAVYFYSLSDAKSYEIDLTKTPTSIAVDNINGTNRFIVGHNMMITTVNYNNATPQSSQTNQIFNSHDIFDLSTDGRYAWTLPSEDQWEELQIINLNDGSVKLGDVWGYYEQTKLKINPTSSALYSLTTVISPGNISRADLTDPASPAYPVSSIYHGVYQFCNDFWFNHTGTSVFTQCGVKLNASDNANEDMRYAGQITLPPTQGWPYYSAIETLDESHDSTKLAYAMQGEERAIRVLSSSDLSLQESFTLDDSTIENIDYPTTPKFLFYGAEGKLNVVGTATANNETHTLIFQH</sequence>
<comment type="caution">
    <text evidence="3">The sequence shown here is derived from an EMBL/GenBank/DDBJ whole genome shotgun (WGS) entry which is preliminary data.</text>
</comment>
<evidence type="ECO:0000313" key="4">
    <source>
        <dbReference type="Proteomes" id="UP000326789"/>
    </source>
</evidence>
<organism evidence="3 4">
    <name type="scientific">Vibrio fortis</name>
    <dbReference type="NCBI Taxonomy" id="212667"/>
    <lineage>
        <taxon>Bacteria</taxon>
        <taxon>Pseudomonadati</taxon>
        <taxon>Pseudomonadota</taxon>
        <taxon>Gammaproteobacteria</taxon>
        <taxon>Vibrionales</taxon>
        <taxon>Vibrionaceae</taxon>
        <taxon>Vibrio</taxon>
    </lineage>
</organism>
<protein>
    <recommendedName>
        <fullName evidence="5">Lipoprotein</fullName>
    </recommendedName>
</protein>